<dbReference type="InterPro" id="IPR038330">
    <property type="entry name" value="TspO/MBR-related_sf"/>
</dbReference>
<accession>A0A544TDC1</accession>
<name>A0A544TDC1_9BACI</name>
<gene>
    <name evidence="2" type="ORF">FG383_09040</name>
</gene>
<dbReference type="RefSeq" id="WP_142607063.1">
    <property type="nucleotide sequence ID" value="NZ_VDGG01000015.1"/>
</dbReference>
<keyword evidence="3" id="KW-1185">Reference proteome</keyword>
<feature type="transmembrane region" description="Helical" evidence="1">
    <location>
        <begin position="7"/>
        <end position="29"/>
    </location>
</feature>
<feature type="transmembrane region" description="Helical" evidence="1">
    <location>
        <begin position="176"/>
        <end position="194"/>
    </location>
</feature>
<evidence type="ECO:0000256" key="1">
    <source>
        <dbReference type="SAM" id="Phobius"/>
    </source>
</evidence>
<organism evidence="2 3">
    <name type="scientific">Psychrobacillus soli</name>
    <dbReference type="NCBI Taxonomy" id="1543965"/>
    <lineage>
        <taxon>Bacteria</taxon>
        <taxon>Bacillati</taxon>
        <taxon>Bacillota</taxon>
        <taxon>Bacilli</taxon>
        <taxon>Bacillales</taxon>
        <taxon>Bacillaceae</taxon>
        <taxon>Psychrobacillus</taxon>
    </lineage>
</organism>
<protein>
    <submittedName>
        <fullName evidence="2">Tryptophan-rich sensory protein</fullName>
    </submittedName>
</protein>
<feature type="transmembrane region" description="Helical" evidence="1">
    <location>
        <begin position="201"/>
        <end position="217"/>
    </location>
</feature>
<keyword evidence="1" id="KW-0472">Membrane</keyword>
<dbReference type="PANTHER" id="PTHR33802">
    <property type="entry name" value="SI:CH211-161H7.5-RELATED"/>
    <property type="match status" value="1"/>
</dbReference>
<dbReference type="EMBL" id="VDGG01000015">
    <property type="protein sequence ID" value="TQR15457.1"/>
    <property type="molecule type" value="Genomic_DNA"/>
</dbReference>
<feature type="transmembrane region" description="Helical" evidence="1">
    <location>
        <begin position="138"/>
        <end position="164"/>
    </location>
</feature>
<sequence>MNRTKKAWINAVLLVITLIINSLSAIGLINGNSQKEVSDRYFTLITPAPITFSIWGVIYFLLVLSVSVMIVKKNDKYYKKAIDEISVLFWISCVMNIVWIISFSFLLIGISLIFIFGYVIALSLILEKLLKIHDGKHFILPLTFGIYTGWLFIATVVNTAVWLVKIEWNGFGISHVIWAIIILILAVFLIFLVLMINKNAVFPLPVAWAYVGIYQSLKTMEGFQGEYVLIQFVSLAGMVVLIGMAAIQFYFNRLALLPHYSSINREQSFISRK</sequence>
<dbReference type="AlphaFoldDB" id="A0A544TDC1"/>
<reference evidence="2 3" key="1">
    <citation type="submission" date="2019-05" db="EMBL/GenBank/DDBJ databases">
        <title>Psychrobacillus vulpis sp. nov., a new species isolated from feces of a red fox that inhabits in The Tablas de Daimiel Natural Park, Albacete, Spain.</title>
        <authorList>
            <person name="Rodriguez M."/>
            <person name="Reina J.C."/>
            <person name="Bejar V."/>
            <person name="Llamas I."/>
        </authorList>
    </citation>
    <scope>NUCLEOTIDE SEQUENCE [LARGE SCALE GENOMIC DNA]</scope>
    <source>
        <strain evidence="2 3">NHI-2</strain>
    </source>
</reference>
<proteinExistence type="predicted"/>
<evidence type="ECO:0000313" key="2">
    <source>
        <dbReference type="EMBL" id="TQR15457.1"/>
    </source>
</evidence>
<feature type="transmembrane region" description="Helical" evidence="1">
    <location>
        <begin position="82"/>
        <end position="101"/>
    </location>
</feature>
<evidence type="ECO:0000313" key="3">
    <source>
        <dbReference type="Proteomes" id="UP000318937"/>
    </source>
</evidence>
<dbReference type="OrthoDB" id="5189031at2"/>
<dbReference type="Proteomes" id="UP000318937">
    <property type="component" value="Unassembled WGS sequence"/>
</dbReference>
<feature type="transmembrane region" description="Helical" evidence="1">
    <location>
        <begin position="229"/>
        <end position="251"/>
    </location>
</feature>
<dbReference type="PANTHER" id="PTHR33802:SF1">
    <property type="entry name" value="XK-RELATED PROTEIN"/>
    <property type="match status" value="1"/>
</dbReference>
<keyword evidence="1" id="KW-1133">Transmembrane helix</keyword>
<feature type="transmembrane region" description="Helical" evidence="1">
    <location>
        <begin position="107"/>
        <end position="126"/>
    </location>
</feature>
<dbReference type="Gene3D" id="1.20.1260.100">
    <property type="entry name" value="TspO/MBR protein"/>
    <property type="match status" value="1"/>
</dbReference>
<keyword evidence="1" id="KW-0812">Transmembrane</keyword>
<feature type="transmembrane region" description="Helical" evidence="1">
    <location>
        <begin position="49"/>
        <end position="70"/>
    </location>
</feature>
<comment type="caution">
    <text evidence="2">The sequence shown here is derived from an EMBL/GenBank/DDBJ whole genome shotgun (WGS) entry which is preliminary data.</text>
</comment>